<dbReference type="Pfam" id="PF03960">
    <property type="entry name" value="ArsC"/>
    <property type="match status" value="1"/>
</dbReference>
<dbReference type="Proteomes" id="UP000184245">
    <property type="component" value="Unassembled WGS sequence"/>
</dbReference>
<name>A0A1M4YXE0_9CLOT</name>
<keyword evidence="3" id="KW-1185">Reference proteome</keyword>
<evidence type="ECO:0000256" key="1">
    <source>
        <dbReference type="PROSITE-ProRule" id="PRU01282"/>
    </source>
</evidence>
<dbReference type="InterPro" id="IPR036249">
    <property type="entry name" value="Thioredoxin-like_sf"/>
</dbReference>
<gene>
    <name evidence="2" type="ORF">SAMN02745158_02526</name>
</gene>
<dbReference type="InterPro" id="IPR006660">
    <property type="entry name" value="Arsenate_reductase-like"/>
</dbReference>
<protein>
    <submittedName>
        <fullName evidence="2">Arsenate reductase, glutaredoxin family</fullName>
    </submittedName>
</protein>
<accession>A0A1M4YXE0</accession>
<comment type="similarity">
    <text evidence="1">Belongs to the ArsC family.</text>
</comment>
<evidence type="ECO:0000313" key="2">
    <source>
        <dbReference type="EMBL" id="SHF10400.1"/>
    </source>
</evidence>
<sequence length="113" mass="13183">MNIQIFGSKKDFDTKKAERYFKERGIKAQFIDMKEKGMSKGEFNSVCQAVGGYEKLIDQNCKDKDLLALVTYIAEEDRVEKMLENQKIIKKPIVRNGKQATIGYQPDVWKEWK</sequence>
<evidence type="ECO:0000313" key="3">
    <source>
        <dbReference type="Proteomes" id="UP000184245"/>
    </source>
</evidence>
<dbReference type="EMBL" id="FQVI01000013">
    <property type="protein sequence ID" value="SHF10400.1"/>
    <property type="molecule type" value="Genomic_DNA"/>
</dbReference>
<dbReference type="SUPFAM" id="SSF52833">
    <property type="entry name" value="Thioredoxin-like"/>
    <property type="match status" value="1"/>
</dbReference>
<organism evidence="2 3">
    <name type="scientific">Lactonifactor longoviformis DSM 17459</name>
    <dbReference type="NCBI Taxonomy" id="1122155"/>
    <lineage>
        <taxon>Bacteria</taxon>
        <taxon>Bacillati</taxon>
        <taxon>Bacillota</taxon>
        <taxon>Clostridia</taxon>
        <taxon>Eubacteriales</taxon>
        <taxon>Clostridiaceae</taxon>
        <taxon>Lactonifactor</taxon>
    </lineage>
</organism>
<dbReference type="PANTHER" id="PTHR30041">
    <property type="entry name" value="ARSENATE REDUCTASE"/>
    <property type="match status" value="1"/>
</dbReference>
<dbReference type="OrthoDB" id="9803749at2"/>
<reference evidence="2 3" key="1">
    <citation type="submission" date="2016-11" db="EMBL/GenBank/DDBJ databases">
        <authorList>
            <person name="Jaros S."/>
            <person name="Januszkiewicz K."/>
            <person name="Wedrychowicz H."/>
        </authorList>
    </citation>
    <scope>NUCLEOTIDE SEQUENCE [LARGE SCALE GENOMIC DNA]</scope>
    <source>
        <strain evidence="2 3">DSM 17459</strain>
    </source>
</reference>
<dbReference type="AlphaFoldDB" id="A0A1M4YXE0"/>
<dbReference type="Gene3D" id="3.40.30.10">
    <property type="entry name" value="Glutaredoxin"/>
    <property type="match status" value="1"/>
</dbReference>
<proteinExistence type="inferred from homology"/>
<dbReference type="STRING" id="1122155.SAMN02745158_02526"/>
<dbReference type="PANTHER" id="PTHR30041:SF8">
    <property type="entry name" value="PROTEIN YFFB"/>
    <property type="match status" value="1"/>
</dbReference>
<dbReference type="PROSITE" id="PS51353">
    <property type="entry name" value="ARSC"/>
    <property type="match status" value="1"/>
</dbReference>
<dbReference type="RefSeq" id="WP_072852282.1">
    <property type="nucleotide sequence ID" value="NZ_FQVI01000013.1"/>
</dbReference>